<dbReference type="OrthoDB" id="7619858at2"/>
<proteinExistence type="predicted"/>
<evidence type="ECO:0000256" key="4">
    <source>
        <dbReference type="ARBA" id="ARBA00023136"/>
    </source>
</evidence>
<evidence type="ECO:0000313" key="7">
    <source>
        <dbReference type="Proteomes" id="UP000470384"/>
    </source>
</evidence>
<feature type="transmembrane region" description="Helical" evidence="5">
    <location>
        <begin position="109"/>
        <end position="130"/>
    </location>
</feature>
<organism evidence="6 7">
    <name type="scientific">Pyruvatibacter mobilis</name>
    <dbReference type="NCBI Taxonomy" id="1712261"/>
    <lineage>
        <taxon>Bacteria</taxon>
        <taxon>Pseudomonadati</taxon>
        <taxon>Pseudomonadota</taxon>
        <taxon>Alphaproteobacteria</taxon>
        <taxon>Hyphomicrobiales</taxon>
        <taxon>Parvibaculaceae</taxon>
        <taxon>Pyruvatibacter</taxon>
    </lineage>
</organism>
<protein>
    <submittedName>
        <fullName evidence="6">MAPEG family protein</fullName>
    </submittedName>
</protein>
<dbReference type="Pfam" id="PF01124">
    <property type="entry name" value="MAPEG"/>
    <property type="match status" value="1"/>
</dbReference>
<dbReference type="InterPro" id="IPR001129">
    <property type="entry name" value="Membr-assoc_MAPEG"/>
</dbReference>
<evidence type="ECO:0000256" key="1">
    <source>
        <dbReference type="ARBA" id="ARBA00004370"/>
    </source>
</evidence>
<keyword evidence="3 5" id="KW-1133">Transmembrane helix</keyword>
<reference evidence="6 7" key="1">
    <citation type="journal article" date="2016" name="Int. J. Syst. Evol. Microbiol.">
        <title>Pyruvatibacter mobilis gen. nov., sp. nov., a marine bacterium from the culture broth of Picochlorum sp. 122.</title>
        <authorList>
            <person name="Wang G."/>
            <person name="Tang M."/>
            <person name="Wu H."/>
            <person name="Dai S."/>
            <person name="Li T."/>
            <person name="Chen C."/>
            <person name="He H."/>
            <person name="Fan J."/>
            <person name="Xiang W."/>
            <person name="Li X."/>
        </authorList>
    </citation>
    <scope>NUCLEOTIDE SEQUENCE [LARGE SCALE GENOMIC DNA]</scope>
    <source>
        <strain evidence="6 7">GYP-11</strain>
    </source>
</reference>
<sequence>MTVAVLCIAAMALLIFLLGFWVSIQRGRTSVITGIQDDPTSGLNKAVRAHGNATEYVPILAVLMLYLGLQADMADWVMWSMVVAAVSRYLVVIGFLTCKTLEKPHVLKAVGALGTYLAGIAMCVAAYLTVA</sequence>
<gene>
    <name evidence="6" type="ORF">GTQ45_01240</name>
</gene>
<comment type="subcellular location">
    <subcellularLocation>
        <location evidence="1">Membrane</location>
    </subcellularLocation>
</comment>
<dbReference type="SUPFAM" id="SSF161084">
    <property type="entry name" value="MAPEG domain-like"/>
    <property type="match status" value="1"/>
</dbReference>
<dbReference type="AlphaFoldDB" id="A0A845Q744"/>
<evidence type="ECO:0000256" key="3">
    <source>
        <dbReference type="ARBA" id="ARBA00022989"/>
    </source>
</evidence>
<evidence type="ECO:0000256" key="2">
    <source>
        <dbReference type="ARBA" id="ARBA00022692"/>
    </source>
</evidence>
<keyword evidence="4 5" id="KW-0472">Membrane</keyword>
<dbReference type="InterPro" id="IPR023352">
    <property type="entry name" value="MAPEG-like_dom_sf"/>
</dbReference>
<accession>A0A845Q744</accession>
<dbReference type="Gene3D" id="1.20.120.550">
    <property type="entry name" value="Membrane associated eicosanoid/glutathione metabolism-like domain"/>
    <property type="match status" value="1"/>
</dbReference>
<dbReference type="GO" id="GO:0016020">
    <property type="term" value="C:membrane"/>
    <property type="evidence" value="ECO:0007669"/>
    <property type="project" value="UniProtKB-SubCell"/>
</dbReference>
<evidence type="ECO:0000313" key="6">
    <source>
        <dbReference type="EMBL" id="NBG94352.1"/>
    </source>
</evidence>
<dbReference type="EMBL" id="WXYQ01000001">
    <property type="protein sequence ID" value="NBG94352.1"/>
    <property type="molecule type" value="Genomic_DNA"/>
</dbReference>
<evidence type="ECO:0000256" key="5">
    <source>
        <dbReference type="SAM" id="Phobius"/>
    </source>
</evidence>
<feature type="transmembrane region" description="Helical" evidence="5">
    <location>
        <begin position="76"/>
        <end position="97"/>
    </location>
</feature>
<name>A0A845Q744_9HYPH</name>
<dbReference type="Proteomes" id="UP000470384">
    <property type="component" value="Unassembled WGS sequence"/>
</dbReference>
<dbReference type="RefSeq" id="WP_160586465.1">
    <property type="nucleotide sequence ID" value="NZ_BMHN01000001.1"/>
</dbReference>
<comment type="caution">
    <text evidence="6">The sequence shown here is derived from an EMBL/GenBank/DDBJ whole genome shotgun (WGS) entry which is preliminary data.</text>
</comment>
<dbReference type="GeneID" id="300656409"/>
<keyword evidence="7" id="KW-1185">Reference proteome</keyword>
<keyword evidence="2 5" id="KW-0812">Transmembrane</keyword>